<dbReference type="AlphaFoldDB" id="A0A7X3FKA1"/>
<keyword evidence="2" id="KW-1185">Reference proteome</keyword>
<evidence type="ECO:0000313" key="1">
    <source>
        <dbReference type="EMBL" id="MVP01167.1"/>
    </source>
</evidence>
<dbReference type="SUPFAM" id="SSF109854">
    <property type="entry name" value="DinB/YfiT-like putative metalloenzymes"/>
    <property type="match status" value="1"/>
</dbReference>
<dbReference type="InterPro" id="IPR011466">
    <property type="entry name" value="DUF1572"/>
</dbReference>
<organism evidence="1 2">
    <name type="scientific">Paenibacillus lutrae</name>
    <dbReference type="NCBI Taxonomy" id="2078573"/>
    <lineage>
        <taxon>Bacteria</taxon>
        <taxon>Bacillati</taxon>
        <taxon>Bacillota</taxon>
        <taxon>Bacilli</taxon>
        <taxon>Bacillales</taxon>
        <taxon>Paenibacillaceae</taxon>
        <taxon>Paenibacillus</taxon>
    </lineage>
</organism>
<dbReference type="OrthoDB" id="68731at2"/>
<gene>
    <name evidence="1" type="ORF">EDM21_16850</name>
</gene>
<accession>A0A7X3FKA1</accession>
<dbReference type="Gene3D" id="1.20.120.450">
    <property type="entry name" value="dinb family like domain"/>
    <property type="match status" value="1"/>
</dbReference>
<dbReference type="EMBL" id="RHLK01000010">
    <property type="protein sequence ID" value="MVP01167.1"/>
    <property type="molecule type" value="Genomic_DNA"/>
</dbReference>
<sequence>MDGNQVFLDAYRKQFLYYKTLGEKAIDQLTPELLFVKPNENSNSIATIVKHLSGNMISRWTDFRTTDGEKEWRDRDGEFENDIPDLERLLLIWEEGWRCLLGALDSTDPDQLTEIIYIRNEGHTIMEALSRQLAHYPYHIGQMIYAAKLLKESEWKSLSIAKNNSRAYNDNKFAKEKAIKNFTEEELEKLQ</sequence>
<comment type="caution">
    <text evidence="1">The sequence shown here is derived from an EMBL/GenBank/DDBJ whole genome shotgun (WGS) entry which is preliminary data.</text>
</comment>
<name>A0A7X3FKA1_9BACL</name>
<reference evidence="1 2" key="1">
    <citation type="journal article" date="2019" name="Microorganisms">
        <title>Paenibacillus lutrae sp. nov., A Chitinolytic Species Isolated from A River Otter in Castril Natural Park, Granada, Spain.</title>
        <authorList>
            <person name="Rodriguez M."/>
            <person name="Reina J.C."/>
            <person name="Bejar V."/>
            <person name="Llamas I."/>
        </authorList>
    </citation>
    <scope>NUCLEOTIDE SEQUENCE [LARGE SCALE GENOMIC DNA]</scope>
    <source>
        <strain evidence="1 2">N10</strain>
    </source>
</reference>
<protein>
    <submittedName>
        <fullName evidence="1">DUF1572 domain-containing protein</fullName>
    </submittedName>
</protein>
<dbReference type="Proteomes" id="UP000490800">
    <property type="component" value="Unassembled WGS sequence"/>
</dbReference>
<evidence type="ECO:0000313" key="2">
    <source>
        <dbReference type="Proteomes" id="UP000490800"/>
    </source>
</evidence>
<dbReference type="Pfam" id="PF07609">
    <property type="entry name" value="DUF1572"/>
    <property type="match status" value="1"/>
</dbReference>
<proteinExistence type="predicted"/>
<dbReference type="RefSeq" id="WP_157337317.1">
    <property type="nucleotide sequence ID" value="NZ_RHLK01000010.1"/>
</dbReference>
<dbReference type="InterPro" id="IPR034660">
    <property type="entry name" value="DinB/YfiT-like"/>
</dbReference>